<evidence type="ECO:0000313" key="3">
    <source>
        <dbReference type="Proteomes" id="UP001165378"/>
    </source>
</evidence>
<dbReference type="InterPro" id="IPR050765">
    <property type="entry name" value="Riboflavin_Biosynth_HTPR"/>
</dbReference>
<dbReference type="RefSeq" id="WP_235054989.1">
    <property type="nucleotide sequence ID" value="NZ_JAKFHA010000015.1"/>
</dbReference>
<evidence type="ECO:0000313" key="2">
    <source>
        <dbReference type="EMBL" id="MCF2530331.1"/>
    </source>
</evidence>
<evidence type="ECO:0000259" key="1">
    <source>
        <dbReference type="Pfam" id="PF01872"/>
    </source>
</evidence>
<accession>A0AA41Q427</accession>
<dbReference type="InterPro" id="IPR024072">
    <property type="entry name" value="DHFR-like_dom_sf"/>
</dbReference>
<dbReference type="SUPFAM" id="SSF53597">
    <property type="entry name" value="Dihydrofolate reductase-like"/>
    <property type="match status" value="1"/>
</dbReference>
<dbReference type="PANTHER" id="PTHR38011">
    <property type="entry name" value="DIHYDROFOLATE REDUCTASE FAMILY PROTEIN (AFU_ORTHOLOGUE AFUA_8G06820)"/>
    <property type="match status" value="1"/>
</dbReference>
<dbReference type="Gene3D" id="3.40.430.10">
    <property type="entry name" value="Dihydrofolate Reductase, subunit A"/>
    <property type="match status" value="1"/>
</dbReference>
<feature type="domain" description="Bacterial bifunctional deaminase-reductase C-terminal" evidence="1">
    <location>
        <begin position="3"/>
        <end position="174"/>
    </location>
</feature>
<name>A0AA41Q427_9ACTN</name>
<dbReference type="PANTHER" id="PTHR38011:SF11">
    <property type="entry name" value="2,5-DIAMINO-6-RIBOSYLAMINO-4(3H)-PYRIMIDINONE 5'-PHOSPHATE REDUCTASE"/>
    <property type="match status" value="1"/>
</dbReference>
<proteinExistence type="predicted"/>
<gene>
    <name evidence="2" type="ORF">LZ495_24345</name>
</gene>
<organism evidence="2 3">
    <name type="scientific">Yinghuangia soli</name>
    <dbReference type="NCBI Taxonomy" id="2908204"/>
    <lineage>
        <taxon>Bacteria</taxon>
        <taxon>Bacillati</taxon>
        <taxon>Actinomycetota</taxon>
        <taxon>Actinomycetes</taxon>
        <taxon>Kitasatosporales</taxon>
        <taxon>Streptomycetaceae</taxon>
        <taxon>Yinghuangia</taxon>
    </lineage>
</organism>
<reference evidence="2" key="1">
    <citation type="submission" date="2022-01" db="EMBL/GenBank/DDBJ databases">
        <title>Genome-Based Taxonomic Classification of the Phylum Actinobacteria.</title>
        <authorList>
            <person name="Gao Y."/>
        </authorList>
    </citation>
    <scope>NUCLEOTIDE SEQUENCE</scope>
    <source>
        <strain evidence="2">KLBMP 8922</strain>
    </source>
</reference>
<keyword evidence="3" id="KW-1185">Reference proteome</keyword>
<dbReference type="Pfam" id="PF01872">
    <property type="entry name" value="RibD_C"/>
    <property type="match status" value="1"/>
</dbReference>
<dbReference type="GO" id="GO:0008703">
    <property type="term" value="F:5-amino-6-(5-phosphoribosylamino)uracil reductase activity"/>
    <property type="evidence" value="ECO:0007669"/>
    <property type="project" value="InterPro"/>
</dbReference>
<dbReference type="AlphaFoldDB" id="A0AA41Q427"/>
<dbReference type="Proteomes" id="UP001165378">
    <property type="component" value="Unassembled WGS sequence"/>
</dbReference>
<protein>
    <submittedName>
        <fullName evidence="2">Dihydrofolate reductase family protein</fullName>
    </submittedName>
</protein>
<comment type="caution">
    <text evidence="2">The sequence shown here is derived from an EMBL/GenBank/DDBJ whole genome shotgun (WGS) entry which is preliminary data.</text>
</comment>
<dbReference type="EMBL" id="JAKFHA010000015">
    <property type="protein sequence ID" value="MCF2530331.1"/>
    <property type="molecule type" value="Genomic_DNA"/>
</dbReference>
<sequence length="186" mass="20012">MRKIVNSTYISLDGDIEKLDQWSFDYWSDDLERFATKQLFAADTLLMGRETYENFASAWSGRAGADEFADRMNAIDKVVISDTLTGGDWGPTTVVSRAGVAAAITALKGQPGGDILMYGFGPVAKTLLAHDLLDEVRFWVHPVIAGSSSSLAADGFMHRLKLVRTDAMDTGVVVLSYTPGGAPAAS</sequence>
<dbReference type="GO" id="GO:0009231">
    <property type="term" value="P:riboflavin biosynthetic process"/>
    <property type="evidence" value="ECO:0007669"/>
    <property type="project" value="InterPro"/>
</dbReference>
<dbReference type="InterPro" id="IPR002734">
    <property type="entry name" value="RibDG_C"/>
</dbReference>